<dbReference type="InterPro" id="IPR014917">
    <property type="entry name" value="DUF1800"/>
</dbReference>
<evidence type="ECO:0008006" key="2">
    <source>
        <dbReference type="Google" id="ProtNLM"/>
    </source>
</evidence>
<reference evidence="1" key="1">
    <citation type="submission" date="2024-07" db="EMBL/GenBank/DDBJ databases">
        <title>Complete genome sequence of Verrucomicrobiaceae bacterium NT6N.</title>
        <authorList>
            <person name="Huang C."/>
            <person name="Takami H."/>
            <person name="Hamasaki K."/>
        </authorList>
    </citation>
    <scope>NUCLEOTIDE SEQUENCE</scope>
    <source>
        <strain evidence="1">NT6N</strain>
    </source>
</reference>
<dbReference type="PANTHER" id="PTHR43737">
    <property type="entry name" value="BLL7424 PROTEIN"/>
    <property type="match status" value="1"/>
</dbReference>
<accession>A0AAT9FL99</accession>
<dbReference type="Pfam" id="PF08811">
    <property type="entry name" value="DUF1800"/>
    <property type="match status" value="1"/>
</dbReference>
<sequence length="761" mass="83694">MLDIYWFTNSIDACFNADWKKSLVGISFRTIRRFQQDNPFVFNIIPMFSDRTVQLLAPLILLSSPIATAMIDLNGDGVSDLWQQIYPSLLPNGDDDSDGYSNAIESYAGTDPLSRDSTPKISDLATNGNVVTLTWDSVAAKAYEIERYNATLDSWSSVTSLVSDADGPLSVEIPMNAASEIFRLKISDIDNDGDGLSAWEEKMLVGFSDNTLRSPSNGNLADYSAAVRKLEGTGTLTLSTGLVIPQRPVTKSEAARFLTQATFGPDPDLINEVAAIGLGAWIDQQLNPTTPTETKQTMTGQGGTFPLWWGMGWWKAAMTGEDQLRLKLGNALSQILVISITGNDLIRGNSNTQADYYDILLQHALGNYRDLLEDVTYSTQMGFYLSHLQNRKSDPSIDRFPDENFAREIMQLFTIGLWELELDGTQKLDSEGKPQPTYTNATITEMAKVFTGFGFGGPQATSFYAPVNGNDFVYPMKMWDDEHEPGVKNIVNGVTIPAGQTGVEDVSDALDALCNHPNIAPFISKLLIQRFTCSNPTPSYVRRVASSWNDNGAGQRGDLKSVIEAILMDPEARTPSANGDASGKVREPFLRAVAIARAFKARNERSTPTFPVWPGVFLQDFGQRPLSANSVFNFYLPDHQPSGELRDRGLFSPELEIATHDRLIKTDNRIYSHITTGILPYGSDPIDYLKCDFSVPLSIAVDSASVPQLVDYLDDLLTWGMMSSTTRAAVIQATQAQTTPLARVQTAVHLIAESPDYIVLK</sequence>
<dbReference type="PANTHER" id="PTHR43737:SF1">
    <property type="entry name" value="DUF1501 DOMAIN-CONTAINING PROTEIN"/>
    <property type="match status" value="1"/>
</dbReference>
<name>A0AAT9FL99_9BACT</name>
<evidence type="ECO:0000313" key="1">
    <source>
        <dbReference type="EMBL" id="BDS06749.1"/>
    </source>
</evidence>
<proteinExistence type="predicted"/>
<dbReference type="EMBL" id="AP026866">
    <property type="protein sequence ID" value="BDS06749.1"/>
    <property type="molecule type" value="Genomic_DNA"/>
</dbReference>
<gene>
    <name evidence="1" type="ORF">NT6N_17890</name>
</gene>
<protein>
    <recommendedName>
        <fullName evidence="2">DUF1800 domain-containing protein</fullName>
    </recommendedName>
</protein>
<dbReference type="KEGG" id="osu:NT6N_17890"/>
<dbReference type="AlphaFoldDB" id="A0AAT9FL99"/>
<organism evidence="1">
    <name type="scientific">Oceaniferula spumae</name>
    <dbReference type="NCBI Taxonomy" id="2979115"/>
    <lineage>
        <taxon>Bacteria</taxon>
        <taxon>Pseudomonadati</taxon>
        <taxon>Verrucomicrobiota</taxon>
        <taxon>Verrucomicrobiia</taxon>
        <taxon>Verrucomicrobiales</taxon>
        <taxon>Verrucomicrobiaceae</taxon>
        <taxon>Oceaniferula</taxon>
    </lineage>
</organism>